<name>A0A1B7X9J7_9BACT</name>
<organism evidence="1 2">
    <name type="scientific">Halodesulfovibrio spirochaetisodalis</name>
    <dbReference type="NCBI Taxonomy" id="1560234"/>
    <lineage>
        <taxon>Bacteria</taxon>
        <taxon>Pseudomonadati</taxon>
        <taxon>Thermodesulfobacteriota</taxon>
        <taxon>Desulfovibrionia</taxon>
        <taxon>Desulfovibrionales</taxon>
        <taxon>Desulfovibrionaceae</taxon>
        <taxon>Halodesulfovibrio</taxon>
    </lineage>
</organism>
<evidence type="ECO:0000313" key="2">
    <source>
        <dbReference type="Proteomes" id="UP000091979"/>
    </source>
</evidence>
<dbReference type="PATRIC" id="fig|1560234.3.peg.2333"/>
<evidence type="ECO:0000313" key="1">
    <source>
        <dbReference type="EMBL" id="OBQ45970.1"/>
    </source>
</evidence>
<reference evidence="1 2" key="1">
    <citation type="submission" date="2015-01" db="EMBL/GenBank/DDBJ databases">
        <title>Desulfovibrio sp. JC271 draft genome sequence.</title>
        <authorList>
            <person name="Shivani Y."/>
            <person name="Subhash Y."/>
            <person name="Sasikala C."/>
            <person name="Ramana C.V."/>
        </authorList>
    </citation>
    <scope>NUCLEOTIDE SEQUENCE [LARGE SCALE GENOMIC DNA]</scope>
    <source>
        <strain evidence="1 2">JC271</strain>
    </source>
</reference>
<protein>
    <submittedName>
        <fullName evidence="1">Uncharacterized protein</fullName>
    </submittedName>
</protein>
<gene>
    <name evidence="1" type="ORF">SP90_15250</name>
</gene>
<proteinExistence type="predicted"/>
<dbReference type="OrthoDB" id="5465269at2"/>
<dbReference type="RefSeq" id="WP_066858276.1">
    <property type="nucleotide sequence ID" value="NZ_JXMS01000034.1"/>
</dbReference>
<accession>A0A1B7X9J7</accession>
<keyword evidence="2" id="KW-1185">Reference proteome</keyword>
<dbReference type="EMBL" id="JXMS01000034">
    <property type="protein sequence ID" value="OBQ45970.1"/>
    <property type="molecule type" value="Genomic_DNA"/>
</dbReference>
<dbReference type="Proteomes" id="UP000091979">
    <property type="component" value="Unassembled WGS sequence"/>
</dbReference>
<dbReference type="AlphaFoldDB" id="A0A1B7X9J7"/>
<dbReference type="STRING" id="1560234.SP90_15250"/>
<comment type="caution">
    <text evidence="1">The sequence shown here is derived from an EMBL/GenBank/DDBJ whole genome shotgun (WGS) entry which is preliminary data.</text>
</comment>
<sequence>MERINRSQHNEAMLLPFSGLGIPLSDVAARATLCELTPVTVEYEDRIKPVLPESLPVCNGYGSGFNLLIALGREIRGR</sequence>